<dbReference type="PANTHER" id="PTHR30349:SF41">
    <property type="entry name" value="INTEGRASE_RECOMBINASE PROTEIN MJ0367-RELATED"/>
    <property type="match status" value="1"/>
</dbReference>
<dbReference type="Pfam" id="PF00589">
    <property type="entry name" value="Phage_integrase"/>
    <property type="match status" value="1"/>
</dbReference>
<dbReference type="AlphaFoldDB" id="A0A1H1FEV1"/>
<reference evidence="6" key="1">
    <citation type="submission" date="2016-10" db="EMBL/GenBank/DDBJ databases">
        <authorList>
            <person name="Varghese N."/>
            <person name="Submissions S."/>
        </authorList>
    </citation>
    <scope>NUCLEOTIDE SEQUENCE [LARGE SCALE GENOMIC DNA]</scope>
    <source>
        <strain evidence="6">DSM 44142</strain>
    </source>
</reference>
<name>A0A1H1FEV1_9ACTN</name>
<dbReference type="PROSITE" id="PS51898">
    <property type="entry name" value="TYR_RECOMBINASE"/>
    <property type="match status" value="1"/>
</dbReference>
<accession>A0A1H1FEV1</accession>
<evidence type="ECO:0000256" key="1">
    <source>
        <dbReference type="ARBA" id="ARBA00008857"/>
    </source>
</evidence>
<evidence type="ECO:0000313" key="6">
    <source>
        <dbReference type="Proteomes" id="UP000183053"/>
    </source>
</evidence>
<dbReference type="CDD" id="cd01189">
    <property type="entry name" value="INT_ICEBs1_C_like"/>
    <property type="match status" value="1"/>
</dbReference>
<dbReference type="InterPro" id="IPR010998">
    <property type="entry name" value="Integrase_recombinase_N"/>
</dbReference>
<dbReference type="RefSeq" id="WP_068567664.1">
    <property type="nucleotide sequence ID" value="NZ_FNLF01000002.1"/>
</dbReference>
<keyword evidence="3" id="KW-0233">DNA recombination</keyword>
<proteinExistence type="inferred from homology"/>
<gene>
    <name evidence="5" type="ORF">SAMN04489765_2671</name>
</gene>
<dbReference type="GO" id="GO:0015074">
    <property type="term" value="P:DNA integration"/>
    <property type="evidence" value="ECO:0007669"/>
    <property type="project" value="InterPro"/>
</dbReference>
<evidence type="ECO:0000313" key="5">
    <source>
        <dbReference type="EMBL" id="SDQ99334.1"/>
    </source>
</evidence>
<dbReference type="InterPro" id="IPR002104">
    <property type="entry name" value="Integrase_catalytic"/>
</dbReference>
<dbReference type="Gene3D" id="1.10.443.10">
    <property type="entry name" value="Intergrase catalytic core"/>
    <property type="match status" value="1"/>
</dbReference>
<dbReference type="InterPro" id="IPR011010">
    <property type="entry name" value="DNA_brk_join_enz"/>
</dbReference>
<dbReference type="EMBL" id="FNLF01000002">
    <property type="protein sequence ID" value="SDQ99334.1"/>
    <property type="molecule type" value="Genomic_DNA"/>
</dbReference>
<sequence>MPENTTTEPTKRTRRAEPITKRTAKNGTVSYEFRLDVGLRPDGTRDRQRFTFPTKKLAVIEFRRISAEVAAGRFSRQTTLTVNEAIDQWLAGRRGVRAVTLRGYADSLKAAQRYLGTKKLAALTKADGDALVTWMLTEGRTSPRHYRADSFAGRVTALVSEHPEGITLTEIKAAFPGEDASTTLAGLVRSGRVTRPSRGVYAPAPAAQQQVGGLKPVSVRATLKALTSVAQSYVDQGALPRNVIALVERPRDEYDDHAAADTDSRTHIAWSPAEVEVFRASVAADRLYPLWLLSMYGLRRSEIMGMRWDAIDLDEGTLSVVRGRVAVGAEVIEGRTKSPKRSDRTLPLPDELTEALRAFRTVRKREALALGVPWDERGLLAVREDGEPIAPDWFSREFDRLRAATGQRRITLKGLRASSESAMLARDVPLHVSAAWHGHSEAVALAHYARAQEDDLRRASTVLFG</sequence>
<dbReference type="OrthoDB" id="4326943at2"/>
<protein>
    <submittedName>
        <fullName evidence="5">Phage integrase family protein</fullName>
    </submittedName>
</protein>
<dbReference type="GO" id="GO:0003677">
    <property type="term" value="F:DNA binding"/>
    <property type="evidence" value="ECO:0007669"/>
    <property type="project" value="UniProtKB-KW"/>
</dbReference>
<feature type="domain" description="Tyr recombinase" evidence="4">
    <location>
        <begin position="265"/>
        <end position="461"/>
    </location>
</feature>
<dbReference type="Proteomes" id="UP000183053">
    <property type="component" value="Unassembled WGS sequence"/>
</dbReference>
<organism evidence="5 6">
    <name type="scientific">Tsukamurella pulmonis</name>
    <dbReference type="NCBI Taxonomy" id="47312"/>
    <lineage>
        <taxon>Bacteria</taxon>
        <taxon>Bacillati</taxon>
        <taxon>Actinomycetota</taxon>
        <taxon>Actinomycetes</taxon>
        <taxon>Mycobacteriales</taxon>
        <taxon>Tsukamurellaceae</taxon>
        <taxon>Tsukamurella</taxon>
    </lineage>
</organism>
<evidence type="ECO:0000259" key="4">
    <source>
        <dbReference type="PROSITE" id="PS51898"/>
    </source>
</evidence>
<dbReference type="PANTHER" id="PTHR30349">
    <property type="entry name" value="PHAGE INTEGRASE-RELATED"/>
    <property type="match status" value="1"/>
</dbReference>
<keyword evidence="6" id="KW-1185">Reference proteome</keyword>
<keyword evidence="2" id="KW-0238">DNA-binding</keyword>
<comment type="similarity">
    <text evidence="1">Belongs to the 'phage' integrase family.</text>
</comment>
<dbReference type="GO" id="GO:0006310">
    <property type="term" value="P:DNA recombination"/>
    <property type="evidence" value="ECO:0007669"/>
    <property type="project" value="UniProtKB-KW"/>
</dbReference>
<evidence type="ECO:0000256" key="2">
    <source>
        <dbReference type="ARBA" id="ARBA00023125"/>
    </source>
</evidence>
<dbReference type="InterPro" id="IPR050090">
    <property type="entry name" value="Tyrosine_recombinase_XerCD"/>
</dbReference>
<evidence type="ECO:0000256" key="3">
    <source>
        <dbReference type="ARBA" id="ARBA00023172"/>
    </source>
</evidence>
<dbReference type="InterPro" id="IPR013762">
    <property type="entry name" value="Integrase-like_cat_sf"/>
</dbReference>
<dbReference type="Gene3D" id="1.10.150.130">
    <property type="match status" value="1"/>
</dbReference>
<dbReference type="SUPFAM" id="SSF56349">
    <property type="entry name" value="DNA breaking-rejoining enzymes"/>
    <property type="match status" value="1"/>
</dbReference>
<dbReference type="STRING" id="47312.SAMN04489765_2671"/>